<reference evidence="4 5" key="1">
    <citation type="journal article" date="2015" name="Genome Announc.">
        <title>Expanding the biotechnology potential of lactobacilli through comparative genomics of 213 strains and associated genera.</title>
        <authorList>
            <person name="Sun Z."/>
            <person name="Harris H.M."/>
            <person name="McCann A."/>
            <person name="Guo C."/>
            <person name="Argimon S."/>
            <person name="Zhang W."/>
            <person name="Yang X."/>
            <person name="Jeffery I.B."/>
            <person name="Cooney J.C."/>
            <person name="Kagawa T.F."/>
            <person name="Liu W."/>
            <person name="Song Y."/>
            <person name="Salvetti E."/>
            <person name="Wrobel A."/>
            <person name="Rasinkangas P."/>
            <person name="Parkhill J."/>
            <person name="Rea M.C."/>
            <person name="O'Sullivan O."/>
            <person name="Ritari J."/>
            <person name="Douillard F.P."/>
            <person name="Paul Ross R."/>
            <person name="Yang R."/>
            <person name="Briner A.E."/>
            <person name="Felis G.E."/>
            <person name="de Vos W.M."/>
            <person name="Barrangou R."/>
            <person name="Klaenhammer T.R."/>
            <person name="Caufield P.W."/>
            <person name="Cui Y."/>
            <person name="Zhang H."/>
            <person name="O'Toole P.W."/>
        </authorList>
    </citation>
    <scope>NUCLEOTIDE SEQUENCE [LARGE SCALE GENOMIC DNA]</scope>
    <source>
        <strain evidence="4 5">DSM 15814</strain>
    </source>
</reference>
<dbReference type="Proteomes" id="UP000051999">
    <property type="component" value="Unassembled WGS sequence"/>
</dbReference>
<evidence type="ECO:0000256" key="2">
    <source>
        <dbReference type="SAM" id="SignalP"/>
    </source>
</evidence>
<dbReference type="RefSeq" id="WP_017260553.1">
    <property type="nucleotide sequence ID" value="NZ_AUAW01000007.1"/>
</dbReference>
<evidence type="ECO:0000313" key="5">
    <source>
        <dbReference type="Proteomes" id="UP000051999"/>
    </source>
</evidence>
<dbReference type="AlphaFoldDB" id="A0A0R1REL9"/>
<evidence type="ECO:0000313" key="4">
    <source>
        <dbReference type="EMBL" id="KRL55041.1"/>
    </source>
</evidence>
<proteinExistence type="predicted"/>
<dbReference type="EMBL" id="AZFF01000007">
    <property type="protein sequence ID" value="KRL55041.1"/>
    <property type="molecule type" value="Genomic_DNA"/>
</dbReference>
<feature type="domain" description="WxL" evidence="3">
    <location>
        <begin position="32"/>
        <end position="234"/>
    </location>
</feature>
<comment type="caution">
    <text evidence="4">The sequence shown here is derived from an EMBL/GenBank/DDBJ whole genome shotgun (WGS) entry which is preliminary data.</text>
</comment>
<feature type="region of interest" description="Disordered" evidence="1">
    <location>
        <begin position="225"/>
        <end position="265"/>
    </location>
</feature>
<dbReference type="InterPro" id="IPR027994">
    <property type="entry name" value="WxL_dom"/>
</dbReference>
<sequence>MSLSTKIKLFSALGLAVAGLGMSVPTVAMAAQTSTATTHATVAFTQDDQTPETPVDPENPSKPGDGNNPGTGNTGPLTLDYVSNFDFGAHKISPSKQTYIASMDNANKTANFAQVTDKRAGDPKGWTLKVTEKGQLQSAKAQKALTGAQISLTDSRAGSGLGLPANQVNVTDQTLTPDNQAVVMNALAGSGYGLWTDAWGSKTNPGVKLTVPTGAYPEEDTYTTSLNWSLEDIPTNGGGNQNPNSPTPTTVPGGAQGAVNADQGD</sequence>
<protein>
    <submittedName>
        <fullName evidence="4">Cell surface protein</fullName>
    </submittedName>
</protein>
<dbReference type="STRING" id="1114972.FD35_GL002495"/>
<feature type="region of interest" description="Disordered" evidence="1">
    <location>
        <begin position="46"/>
        <end position="77"/>
    </location>
</feature>
<evidence type="ECO:0000256" key="1">
    <source>
        <dbReference type="SAM" id="MobiDB-lite"/>
    </source>
</evidence>
<evidence type="ECO:0000259" key="3">
    <source>
        <dbReference type="Pfam" id="PF13731"/>
    </source>
</evidence>
<feature type="signal peptide" evidence="2">
    <location>
        <begin position="1"/>
        <end position="30"/>
    </location>
</feature>
<dbReference type="eggNOG" id="COG4886">
    <property type="taxonomic scope" value="Bacteria"/>
</dbReference>
<keyword evidence="2" id="KW-0732">Signal</keyword>
<organism evidence="4 5">
    <name type="scientific">Furfurilactobacillus rossiae DSM 15814</name>
    <dbReference type="NCBI Taxonomy" id="1114972"/>
    <lineage>
        <taxon>Bacteria</taxon>
        <taxon>Bacillati</taxon>
        <taxon>Bacillota</taxon>
        <taxon>Bacilli</taxon>
        <taxon>Lactobacillales</taxon>
        <taxon>Lactobacillaceae</taxon>
        <taxon>Furfurilactobacillus</taxon>
    </lineage>
</organism>
<feature type="chain" id="PRO_5006409969" evidence="2">
    <location>
        <begin position="31"/>
        <end position="265"/>
    </location>
</feature>
<dbReference type="Pfam" id="PF13731">
    <property type="entry name" value="WxL"/>
    <property type="match status" value="1"/>
</dbReference>
<feature type="compositionally biased region" description="Polar residues" evidence="1">
    <location>
        <begin position="241"/>
        <end position="250"/>
    </location>
</feature>
<accession>A0A0R1REL9</accession>
<keyword evidence="5" id="KW-1185">Reference proteome</keyword>
<name>A0A0R1REL9_9LACO</name>
<gene>
    <name evidence="4" type="ORF">FD35_GL002495</name>
</gene>
<dbReference type="PATRIC" id="fig|1114972.6.peg.2558"/>